<dbReference type="Proteomes" id="UP001254813">
    <property type="component" value="Unassembled WGS sequence"/>
</dbReference>
<protein>
    <submittedName>
        <fullName evidence="2">Metal-dependent hydrolase</fullName>
    </submittedName>
</protein>
<keyword evidence="1" id="KW-0472">Membrane</keyword>
<organism evidence="2 3">
    <name type="scientific">Halogeometricum luteum</name>
    <dbReference type="NCBI Taxonomy" id="2950537"/>
    <lineage>
        <taxon>Archaea</taxon>
        <taxon>Methanobacteriati</taxon>
        <taxon>Methanobacteriota</taxon>
        <taxon>Stenosarchaea group</taxon>
        <taxon>Halobacteria</taxon>
        <taxon>Halobacteriales</taxon>
        <taxon>Haloferacaceae</taxon>
        <taxon>Halogeometricum</taxon>
    </lineage>
</organism>
<dbReference type="GO" id="GO:0016787">
    <property type="term" value="F:hydrolase activity"/>
    <property type="evidence" value="ECO:0007669"/>
    <property type="project" value="UniProtKB-KW"/>
</dbReference>
<name>A0ABU2G3I6_9EURY</name>
<sequence>MLPWGHAAFGYVLYSLYTRLHLDHPPQGLAALALAVGTQFPDLIDKPLTWTFAVLPYGRSFAHSLFTLVPLLTALWVVFDSPKQRTLTTAFGIGYASHLVGDNIGPLLRGDFSIPGYLFWPLTDVPSEGKRSFLEFFLNLQFTPTLLFGFVLAVFTLGLWVYDGMPGVKDILEDRPWENARTKPAEKR</sequence>
<keyword evidence="3" id="KW-1185">Reference proteome</keyword>
<evidence type="ECO:0000313" key="2">
    <source>
        <dbReference type="EMBL" id="MDS0295340.1"/>
    </source>
</evidence>
<keyword evidence="1" id="KW-1133">Transmembrane helix</keyword>
<evidence type="ECO:0000256" key="1">
    <source>
        <dbReference type="SAM" id="Phobius"/>
    </source>
</evidence>
<dbReference type="EMBL" id="JAMQOQ010000003">
    <property type="protein sequence ID" value="MDS0295340.1"/>
    <property type="molecule type" value="Genomic_DNA"/>
</dbReference>
<keyword evidence="1" id="KW-0812">Transmembrane</keyword>
<proteinExistence type="predicted"/>
<evidence type="ECO:0000313" key="3">
    <source>
        <dbReference type="Proteomes" id="UP001254813"/>
    </source>
</evidence>
<comment type="caution">
    <text evidence="2">The sequence shown here is derived from an EMBL/GenBank/DDBJ whole genome shotgun (WGS) entry which is preliminary data.</text>
</comment>
<feature type="transmembrane region" description="Helical" evidence="1">
    <location>
        <begin position="60"/>
        <end position="79"/>
    </location>
</feature>
<keyword evidence="2" id="KW-0378">Hydrolase</keyword>
<gene>
    <name evidence="2" type="ORF">NDI79_14285</name>
</gene>
<feature type="transmembrane region" description="Helical" evidence="1">
    <location>
        <begin position="136"/>
        <end position="162"/>
    </location>
</feature>
<dbReference type="RefSeq" id="WP_310929218.1">
    <property type="nucleotide sequence ID" value="NZ_JAMQOQ010000003.1"/>
</dbReference>
<reference evidence="2 3" key="1">
    <citation type="submission" date="2022-06" db="EMBL/GenBank/DDBJ databases">
        <title>Halogeometricum sp. a new haloarchaeum isolate from saline soil.</title>
        <authorList>
            <person name="Strakova D."/>
            <person name="Galisteo C."/>
            <person name="Sanchez-Porro C."/>
            <person name="Ventosa A."/>
        </authorList>
    </citation>
    <scope>NUCLEOTIDE SEQUENCE [LARGE SCALE GENOMIC DNA]</scope>
    <source>
        <strain evidence="3">S3BR25-2</strain>
    </source>
</reference>
<dbReference type="InterPro" id="IPR007404">
    <property type="entry name" value="YdjM-like"/>
</dbReference>
<dbReference type="Pfam" id="PF04307">
    <property type="entry name" value="YdjM"/>
    <property type="match status" value="1"/>
</dbReference>
<accession>A0ABU2G3I6</accession>